<name>A0ABQ2NPM0_9BACI</name>
<reference evidence="3" key="1">
    <citation type="journal article" date="2019" name="Int. J. Syst. Evol. Microbiol.">
        <title>The Global Catalogue of Microorganisms (GCM) 10K type strain sequencing project: providing services to taxonomists for standard genome sequencing and annotation.</title>
        <authorList>
            <consortium name="The Broad Institute Genomics Platform"/>
            <consortium name="The Broad Institute Genome Sequencing Center for Infectious Disease"/>
            <person name="Wu L."/>
            <person name="Ma J."/>
        </authorList>
    </citation>
    <scope>NUCLEOTIDE SEQUENCE [LARGE SCALE GENOMIC DNA]</scope>
    <source>
        <strain evidence="3">CGMCC 1.7693</strain>
    </source>
</reference>
<protein>
    <recommendedName>
        <fullName evidence="1">Aminoglycoside phosphotransferase domain-containing protein</fullName>
    </recommendedName>
</protein>
<dbReference type="Pfam" id="PF01636">
    <property type="entry name" value="APH"/>
    <property type="match status" value="1"/>
</dbReference>
<dbReference type="Proteomes" id="UP000641206">
    <property type="component" value="Unassembled WGS sequence"/>
</dbReference>
<evidence type="ECO:0000313" key="3">
    <source>
        <dbReference type="Proteomes" id="UP000641206"/>
    </source>
</evidence>
<dbReference type="InterPro" id="IPR011009">
    <property type="entry name" value="Kinase-like_dom_sf"/>
</dbReference>
<dbReference type="RefSeq" id="WP_188733343.1">
    <property type="nucleotide sequence ID" value="NZ_BMLW01000002.1"/>
</dbReference>
<evidence type="ECO:0000259" key="1">
    <source>
        <dbReference type="Pfam" id="PF01636"/>
    </source>
</evidence>
<gene>
    <name evidence="2" type="ORF">GCM10011346_09360</name>
</gene>
<sequence length="338" mass="40699">MTKQFEEYNNVVQKKKAKITELSAYLKNGQYTFDKELRTVFNTAKTRHPMVNNLNHTKKEDQLSLEMEASEQKYFNGSILWFCINGDIRIFSDDEILVICTSQESYQRKIANHAYFSSFFRIPAITHQDAEHNRLTEAFIHFQDKTDKDEAFILKTIYDDYYSYFNYLAQYSKMDYQTLNGLLDTSSNVIYIDQFEKIIEKVAPEMFSLDLPFISLHGDLWSDNILLYKEAGERNLWYIDWETAGKYVFFYDFFKFMWNELDVHQNYSYFKRYIAGEFDEGLTRLFALFHLEFQPKYRQSYFCLFFLNYILHDTDNIAFKYKLQEINDFERKVFPLIS</sequence>
<organism evidence="2 3">
    <name type="scientific">Oceanobacillus neutriphilus</name>
    <dbReference type="NCBI Taxonomy" id="531815"/>
    <lineage>
        <taxon>Bacteria</taxon>
        <taxon>Bacillati</taxon>
        <taxon>Bacillota</taxon>
        <taxon>Bacilli</taxon>
        <taxon>Bacillales</taxon>
        <taxon>Bacillaceae</taxon>
        <taxon>Oceanobacillus</taxon>
    </lineage>
</organism>
<comment type="caution">
    <text evidence="2">The sequence shown here is derived from an EMBL/GenBank/DDBJ whole genome shotgun (WGS) entry which is preliminary data.</text>
</comment>
<feature type="domain" description="Aminoglycoside phosphotransferase" evidence="1">
    <location>
        <begin position="192"/>
        <end position="274"/>
    </location>
</feature>
<keyword evidence="3" id="KW-1185">Reference proteome</keyword>
<dbReference type="EMBL" id="BMLW01000002">
    <property type="protein sequence ID" value="GGP08615.1"/>
    <property type="molecule type" value="Genomic_DNA"/>
</dbReference>
<proteinExistence type="predicted"/>
<dbReference type="SUPFAM" id="SSF56112">
    <property type="entry name" value="Protein kinase-like (PK-like)"/>
    <property type="match status" value="1"/>
</dbReference>
<dbReference type="InterPro" id="IPR002575">
    <property type="entry name" value="Aminoglycoside_PTrfase"/>
</dbReference>
<evidence type="ECO:0000313" key="2">
    <source>
        <dbReference type="EMBL" id="GGP08615.1"/>
    </source>
</evidence>
<dbReference type="Gene3D" id="3.90.1200.10">
    <property type="match status" value="1"/>
</dbReference>
<accession>A0ABQ2NPM0</accession>